<evidence type="ECO:0000256" key="7">
    <source>
        <dbReference type="ARBA" id="ARBA00023002"/>
    </source>
</evidence>
<dbReference type="GO" id="GO:0046872">
    <property type="term" value="F:metal ion binding"/>
    <property type="evidence" value="ECO:0007669"/>
    <property type="project" value="UniProtKB-KW"/>
</dbReference>
<evidence type="ECO:0000313" key="14">
    <source>
        <dbReference type="EMBL" id="MPL66543.1"/>
    </source>
</evidence>
<keyword evidence="6" id="KW-0479">Metal-binding</keyword>
<dbReference type="EC" id="1.8.7.2" evidence="4"/>
<evidence type="ECO:0000256" key="5">
    <source>
        <dbReference type="ARBA" id="ARBA00022485"/>
    </source>
</evidence>
<accession>A0A644TI01</accession>
<dbReference type="AlphaFoldDB" id="A0A644TI01"/>
<keyword evidence="9" id="KW-0411">Iron-sulfur</keyword>
<comment type="cofactor">
    <cofactor evidence="1">
        <name>[4Fe-4S] cluster</name>
        <dbReference type="ChEBI" id="CHEBI:49883"/>
    </cofactor>
</comment>
<evidence type="ECO:0000256" key="1">
    <source>
        <dbReference type="ARBA" id="ARBA00001966"/>
    </source>
</evidence>
<evidence type="ECO:0000256" key="13">
    <source>
        <dbReference type="ARBA" id="ARBA00048150"/>
    </source>
</evidence>
<proteinExistence type="inferred from homology"/>
<evidence type="ECO:0000256" key="8">
    <source>
        <dbReference type="ARBA" id="ARBA00023004"/>
    </source>
</evidence>
<dbReference type="InterPro" id="IPR036644">
    <property type="entry name" value="FTR_bsu_sf"/>
</dbReference>
<evidence type="ECO:0000256" key="4">
    <source>
        <dbReference type="ARBA" id="ARBA00012358"/>
    </source>
</evidence>
<name>A0A644TI01_9ZZZZ</name>
<evidence type="ECO:0000256" key="10">
    <source>
        <dbReference type="ARBA" id="ARBA00023157"/>
    </source>
</evidence>
<reference evidence="14" key="1">
    <citation type="submission" date="2019-08" db="EMBL/GenBank/DDBJ databases">
        <authorList>
            <person name="Kucharzyk K."/>
            <person name="Murdoch R.W."/>
            <person name="Higgins S."/>
            <person name="Loffler F."/>
        </authorList>
    </citation>
    <scope>NUCLEOTIDE SEQUENCE</scope>
</reference>
<protein>
    <recommendedName>
        <fullName evidence="4">ferredoxin:thioredoxin reductase</fullName>
        <ecNumber evidence="4">1.8.7.2</ecNumber>
    </recommendedName>
    <alternativeName>
        <fullName evidence="12">Ferredoxin-thioredoxin reductase subunit B</fullName>
    </alternativeName>
</protein>
<dbReference type="PANTHER" id="PTHR35113:SF1">
    <property type="entry name" value="FERREDOXIN-THIOREDOXIN REDUCTASE CATALYTIC CHAIN, CHLOROPLASTIC"/>
    <property type="match status" value="1"/>
</dbReference>
<comment type="subunit">
    <text evidence="11">Heterodimer of subunit A (variable subunit) and subunit B (catalytic subunit). Heterodimeric FTR forms a complex with ferredoxin and thioredoxin.</text>
</comment>
<organism evidence="14">
    <name type="scientific">bioreactor metagenome</name>
    <dbReference type="NCBI Taxonomy" id="1076179"/>
    <lineage>
        <taxon>unclassified sequences</taxon>
        <taxon>metagenomes</taxon>
        <taxon>ecological metagenomes</taxon>
    </lineage>
</organism>
<dbReference type="GO" id="GO:0016730">
    <property type="term" value="F:oxidoreductase activity, acting on iron-sulfur proteins as donors"/>
    <property type="evidence" value="ECO:0007669"/>
    <property type="project" value="InterPro"/>
</dbReference>
<comment type="function">
    <text evidence="2">Catalytic subunit of the ferredoxin-thioredoxin reductase (FTR), which catalyzes the two-electron reduction of thioredoxins by the electrons provided by reduced ferredoxin.</text>
</comment>
<sequence length="109" mass="12611">MSEKNKEQTRLFTRMVAEKQGWKLNPDPSFYEDLVEGLMNNYNRYGYFLCPCRDSDGSREADKNSICPCLWSRQDILEYGNCFCALYISQSLAASGKQPSSIPDRRYEA</sequence>
<keyword evidence="8" id="KW-0408">Iron</keyword>
<evidence type="ECO:0000256" key="11">
    <source>
        <dbReference type="ARBA" id="ARBA00026011"/>
    </source>
</evidence>
<dbReference type="Pfam" id="PF02943">
    <property type="entry name" value="FeThRed_B"/>
    <property type="match status" value="1"/>
</dbReference>
<keyword evidence="10" id="KW-1015">Disulfide bond</keyword>
<dbReference type="GO" id="GO:0103012">
    <property type="term" value="F:ferredoxin-thioredoxin reductase activity"/>
    <property type="evidence" value="ECO:0007669"/>
    <property type="project" value="UniProtKB-EC"/>
</dbReference>
<evidence type="ECO:0000256" key="12">
    <source>
        <dbReference type="ARBA" id="ARBA00030295"/>
    </source>
</evidence>
<dbReference type="Gene3D" id="3.90.460.10">
    <property type="entry name" value="Ferredoxin thioredoxin reductase catalytic beta subunit"/>
    <property type="match status" value="1"/>
</dbReference>
<comment type="caution">
    <text evidence="14">The sequence shown here is derived from an EMBL/GenBank/DDBJ whole genome shotgun (WGS) entry which is preliminary data.</text>
</comment>
<evidence type="ECO:0000256" key="2">
    <source>
        <dbReference type="ARBA" id="ARBA00003945"/>
    </source>
</evidence>
<evidence type="ECO:0000256" key="3">
    <source>
        <dbReference type="ARBA" id="ARBA00007941"/>
    </source>
</evidence>
<gene>
    <name evidence="14" type="ORF">SDC9_12226</name>
</gene>
<evidence type="ECO:0000256" key="6">
    <source>
        <dbReference type="ARBA" id="ARBA00022723"/>
    </source>
</evidence>
<comment type="similarity">
    <text evidence="3">Belongs to the ferredoxin thioredoxin reductase beta subunit family.</text>
</comment>
<comment type="catalytic activity">
    <reaction evidence="13">
        <text>[thioredoxin]-disulfide + 2 reduced [2Fe-2S]-[ferredoxin] + 2 H(+) = [thioredoxin]-dithiol + 2 oxidized [2Fe-2S]-[ferredoxin]</text>
        <dbReference type="Rhea" id="RHEA:42336"/>
        <dbReference type="Rhea" id="RHEA-COMP:10000"/>
        <dbReference type="Rhea" id="RHEA-COMP:10001"/>
        <dbReference type="Rhea" id="RHEA-COMP:10698"/>
        <dbReference type="Rhea" id="RHEA-COMP:10700"/>
        <dbReference type="ChEBI" id="CHEBI:15378"/>
        <dbReference type="ChEBI" id="CHEBI:29950"/>
        <dbReference type="ChEBI" id="CHEBI:33737"/>
        <dbReference type="ChEBI" id="CHEBI:33738"/>
        <dbReference type="ChEBI" id="CHEBI:50058"/>
        <dbReference type="EC" id="1.8.7.2"/>
    </reaction>
</comment>
<dbReference type="InterPro" id="IPR004209">
    <property type="entry name" value="FTR_bsu"/>
</dbReference>
<evidence type="ECO:0000256" key="9">
    <source>
        <dbReference type="ARBA" id="ARBA00023014"/>
    </source>
</evidence>
<keyword evidence="5" id="KW-0004">4Fe-4S</keyword>
<dbReference type="GO" id="GO:0051539">
    <property type="term" value="F:4 iron, 4 sulfur cluster binding"/>
    <property type="evidence" value="ECO:0007669"/>
    <property type="project" value="UniProtKB-KW"/>
</dbReference>
<dbReference type="SUPFAM" id="SSF57662">
    <property type="entry name" value="Ferredoxin thioredoxin reductase (FTR), catalytic beta chain"/>
    <property type="match status" value="1"/>
</dbReference>
<dbReference type="PANTHER" id="PTHR35113">
    <property type="entry name" value="FERREDOXIN-THIOREDOXIN REDUCTASE CATALYTIC CHAIN, CHLOROPLASTIC"/>
    <property type="match status" value="1"/>
</dbReference>
<dbReference type="EMBL" id="VSSQ01000032">
    <property type="protein sequence ID" value="MPL66543.1"/>
    <property type="molecule type" value="Genomic_DNA"/>
</dbReference>
<keyword evidence="7" id="KW-0560">Oxidoreductase</keyword>